<comment type="subcellular location">
    <subcellularLocation>
        <location evidence="2">Cell membrane</location>
    </subcellularLocation>
</comment>
<sequence length="397" mass="42568">MTRPAQDEDARLAAVHSYRVLDQPRPAALDELTRLAASIFDTPMSAVSIVDRDRQWFAGNTGFADDETPHDVSFCASTVARRRQLVVPDARLDPRFSTYRNVTGEPHVRFYAGSPLLDEDGHALGALCVVDSRPGDLGPRQREALDTLAAQAVGHLTLRRTQLLLTELGEELARAAQREEDLIATVSHELRTPVAAIQGYLELLAGEELPAGYDRFVEPIQRNGERLVRMVDHLLTGARPAHAPGEPHRTQVDLTVVAEAARRACGDLAERRGVDLSALPAPRQVVVRADITQLTHAVQQLVRNAVLFTPAGGAVTVSVAAGPAPAVEVADTGVGVPADELPYVFQRFYRGRHARQEAVPGVGLGLHIARQAATAHGGTVTLTSGAGGTTARLSINA</sequence>
<dbReference type="PANTHER" id="PTHR43102:SF2">
    <property type="entry name" value="GAF DOMAIN-CONTAINING PROTEIN"/>
    <property type="match status" value="1"/>
</dbReference>
<protein>
    <recommendedName>
        <fullName evidence="3">histidine kinase</fullName>
        <ecNumber evidence="3">2.7.13.3</ecNumber>
    </recommendedName>
</protein>
<evidence type="ECO:0000256" key="2">
    <source>
        <dbReference type="ARBA" id="ARBA00004236"/>
    </source>
</evidence>
<feature type="domain" description="Histidine kinase" evidence="7">
    <location>
        <begin position="185"/>
        <end position="397"/>
    </location>
</feature>
<keyword evidence="5 8" id="KW-0808">Transferase</keyword>
<evidence type="ECO:0000313" key="9">
    <source>
        <dbReference type="Proteomes" id="UP001058003"/>
    </source>
</evidence>
<dbReference type="AlphaFoldDB" id="A0A9Q9IQ85"/>
<dbReference type="Pfam" id="PF02518">
    <property type="entry name" value="HATPase_c"/>
    <property type="match status" value="1"/>
</dbReference>
<evidence type="ECO:0000256" key="4">
    <source>
        <dbReference type="ARBA" id="ARBA00022553"/>
    </source>
</evidence>
<dbReference type="CDD" id="cd00075">
    <property type="entry name" value="HATPase"/>
    <property type="match status" value="1"/>
</dbReference>
<dbReference type="Pfam" id="PF01590">
    <property type="entry name" value="GAF"/>
    <property type="match status" value="1"/>
</dbReference>
<dbReference type="PRINTS" id="PR00344">
    <property type="entry name" value="BCTRLSENSOR"/>
</dbReference>
<organism evidence="8 9">
    <name type="scientific">Dactylosporangium aurantiacum</name>
    <dbReference type="NCBI Taxonomy" id="35754"/>
    <lineage>
        <taxon>Bacteria</taxon>
        <taxon>Bacillati</taxon>
        <taxon>Actinomycetota</taxon>
        <taxon>Actinomycetes</taxon>
        <taxon>Micromonosporales</taxon>
        <taxon>Micromonosporaceae</taxon>
        <taxon>Dactylosporangium</taxon>
    </lineage>
</organism>
<dbReference type="SUPFAM" id="SSF47384">
    <property type="entry name" value="Homodimeric domain of signal transducing histidine kinase"/>
    <property type="match status" value="1"/>
</dbReference>
<evidence type="ECO:0000313" key="8">
    <source>
        <dbReference type="EMBL" id="UWZ57345.1"/>
    </source>
</evidence>
<dbReference type="GO" id="GO:0005886">
    <property type="term" value="C:plasma membrane"/>
    <property type="evidence" value="ECO:0007669"/>
    <property type="project" value="UniProtKB-SubCell"/>
</dbReference>
<proteinExistence type="predicted"/>
<dbReference type="InterPro" id="IPR005467">
    <property type="entry name" value="His_kinase_dom"/>
</dbReference>
<dbReference type="CDD" id="cd00082">
    <property type="entry name" value="HisKA"/>
    <property type="match status" value="1"/>
</dbReference>
<comment type="catalytic activity">
    <reaction evidence="1">
        <text>ATP + protein L-histidine = ADP + protein N-phospho-L-histidine.</text>
        <dbReference type="EC" id="2.7.13.3"/>
    </reaction>
</comment>
<dbReference type="Gene3D" id="3.30.450.40">
    <property type="match status" value="1"/>
</dbReference>
<dbReference type="InterPro" id="IPR003594">
    <property type="entry name" value="HATPase_dom"/>
</dbReference>
<keyword evidence="9" id="KW-1185">Reference proteome</keyword>
<dbReference type="Pfam" id="PF00512">
    <property type="entry name" value="HisKA"/>
    <property type="match status" value="1"/>
</dbReference>
<dbReference type="SUPFAM" id="SSF55874">
    <property type="entry name" value="ATPase domain of HSP90 chaperone/DNA topoisomerase II/histidine kinase"/>
    <property type="match status" value="1"/>
</dbReference>
<dbReference type="InterPro" id="IPR036890">
    <property type="entry name" value="HATPase_C_sf"/>
</dbReference>
<keyword evidence="5 8" id="KW-0418">Kinase</keyword>
<evidence type="ECO:0000259" key="7">
    <source>
        <dbReference type="PROSITE" id="PS50109"/>
    </source>
</evidence>
<dbReference type="KEGG" id="daur:Daura_14960"/>
<evidence type="ECO:0000256" key="5">
    <source>
        <dbReference type="ARBA" id="ARBA00022777"/>
    </source>
</evidence>
<dbReference type="RefSeq" id="WP_033360236.1">
    <property type="nucleotide sequence ID" value="NZ_CP073767.1"/>
</dbReference>
<dbReference type="Proteomes" id="UP001058003">
    <property type="component" value="Chromosome"/>
</dbReference>
<dbReference type="SMART" id="SM00065">
    <property type="entry name" value="GAF"/>
    <property type="match status" value="1"/>
</dbReference>
<dbReference type="GO" id="GO:0000155">
    <property type="term" value="F:phosphorelay sensor kinase activity"/>
    <property type="evidence" value="ECO:0007669"/>
    <property type="project" value="InterPro"/>
</dbReference>
<dbReference type="InterPro" id="IPR003018">
    <property type="entry name" value="GAF"/>
</dbReference>
<dbReference type="SMART" id="SM00388">
    <property type="entry name" value="HisKA"/>
    <property type="match status" value="1"/>
</dbReference>
<dbReference type="InterPro" id="IPR036097">
    <property type="entry name" value="HisK_dim/P_sf"/>
</dbReference>
<gene>
    <name evidence="8" type="ORF">Daura_14960</name>
</gene>
<dbReference type="PANTHER" id="PTHR43102">
    <property type="entry name" value="SLR1143 PROTEIN"/>
    <property type="match status" value="1"/>
</dbReference>
<dbReference type="SUPFAM" id="SSF55781">
    <property type="entry name" value="GAF domain-like"/>
    <property type="match status" value="1"/>
</dbReference>
<dbReference type="Gene3D" id="3.30.565.10">
    <property type="entry name" value="Histidine kinase-like ATPase, C-terminal domain"/>
    <property type="match status" value="1"/>
</dbReference>
<dbReference type="OrthoDB" id="3288697at2"/>
<evidence type="ECO:0000256" key="6">
    <source>
        <dbReference type="ARBA" id="ARBA00023012"/>
    </source>
</evidence>
<dbReference type="EC" id="2.7.13.3" evidence="3"/>
<accession>A0A9Q9IQ85</accession>
<evidence type="ECO:0000256" key="1">
    <source>
        <dbReference type="ARBA" id="ARBA00000085"/>
    </source>
</evidence>
<keyword evidence="4" id="KW-0597">Phosphoprotein</keyword>
<dbReference type="SMART" id="SM00387">
    <property type="entry name" value="HATPase_c"/>
    <property type="match status" value="1"/>
</dbReference>
<dbReference type="InterPro" id="IPR029016">
    <property type="entry name" value="GAF-like_dom_sf"/>
</dbReference>
<dbReference type="Gene3D" id="1.10.287.130">
    <property type="match status" value="1"/>
</dbReference>
<dbReference type="EMBL" id="CP073767">
    <property type="protein sequence ID" value="UWZ57345.1"/>
    <property type="molecule type" value="Genomic_DNA"/>
</dbReference>
<dbReference type="InterPro" id="IPR004358">
    <property type="entry name" value="Sig_transdc_His_kin-like_C"/>
</dbReference>
<dbReference type="InterPro" id="IPR003661">
    <property type="entry name" value="HisK_dim/P_dom"/>
</dbReference>
<reference evidence="8" key="1">
    <citation type="submission" date="2021-04" db="EMBL/GenBank/DDBJ databases">
        <title>Dactylosporangium aurantiacum NRRL B-8018 full assembly.</title>
        <authorList>
            <person name="Hartkoorn R.C."/>
            <person name="Beaudoing E."/>
            <person name="Hot D."/>
        </authorList>
    </citation>
    <scope>NUCLEOTIDE SEQUENCE</scope>
    <source>
        <strain evidence="8">NRRL B-8018</strain>
    </source>
</reference>
<name>A0A9Q9IQ85_9ACTN</name>
<keyword evidence="6" id="KW-0902">Two-component regulatory system</keyword>
<evidence type="ECO:0000256" key="3">
    <source>
        <dbReference type="ARBA" id="ARBA00012438"/>
    </source>
</evidence>
<dbReference type="PROSITE" id="PS50109">
    <property type="entry name" value="HIS_KIN"/>
    <property type="match status" value="1"/>
</dbReference>